<gene>
    <name evidence="5" type="primary">argC</name>
    <name evidence="8" type="ORF">SAMN05444143_107169</name>
</gene>
<sequence length="325" mass="35799">MITIGIIGGSGYTAGELIRILMFHPNAKLDFVYSTTNAGKPLSVAHQDVLGDIEMNFTDTINPNVNVLFLCLGHGKSKAFLSENTFASHTKIIDLGNDFRLEKDEVFEGKKFIYGLPELNKKAIKNGQFIANPGCFATAIQLALLPLAEAKSLNSDVHINATTGSTGAGVSLSETSHFSWRNNNMSHYKAFEHQHLGEIGESLHQLQEDFKNELIFIPNRGDFPRGIFATLYTHCEESLEDVVAKYEAFYKNEPFVTVTTTNINLKQVVQTNKCIISLMKKGNRILITSVIDNLVKGASGQAIQNMNLLFGLDESTGLHLKPSGF</sequence>
<dbReference type="eggNOG" id="COG0002">
    <property type="taxonomic scope" value="Bacteria"/>
</dbReference>
<comment type="catalytic activity">
    <reaction evidence="5">
        <text>N-acetyl-L-glutamate 5-semialdehyde + phosphate + NADP(+) = N-acetyl-L-glutamyl 5-phosphate + NADPH + H(+)</text>
        <dbReference type="Rhea" id="RHEA:21588"/>
        <dbReference type="ChEBI" id="CHEBI:15378"/>
        <dbReference type="ChEBI" id="CHEBI:29123"/>
        <dbReference type="ChEBI" id="CHEBI:43474"/>
        <dbReference type="ChEBI" id="CHEBI:57783"/>
        <dbReference type="ChEBI" id="CHEBI:57936"/>
        <dbReference type="ChEBI" id="CHEBI:58349"/>
        <dbReference type="EC" id="1.2.1.38"/>
    </reaction>
</comment>
<proteinExistence type="inferred from homology"/>
<evidence type="ECO:0000256" key="2">
    <source>
        <dbReference type="ARBA" id="ARBA00022605"/>
    </source>
</evidence>
<evidence type="ECO:0000256" key="5">
    <source>
        <dbReference type="HAMAP-Rule" id="MF_00150"/>
    </source>
</evidence>
<evidence type="ECO:0000313" key="8">
    <source>
        <dbReference type="EMBL" id="SFN18286.1"/>
    </source>
</evidence>
<feature type="domain" description="Semialdehyde dehydrogenase NAD-binding" evidence="7">
    <location>
        <begin position="3"/>
        <end position="127"/>
    </location>
</feature>
<dbReference type="SUPFAM" id="SSF51735">
    <property type="entry name" value="NAD(P)-binding Rossmann-fold domains"/>
    <property type="match status" value="1"/>
</dbReference>
<dbReference type="GO" id="GO:0005737">
    <property type="term" value="C:cytoplasm"/>
    <property type="evidence" value="ECO:0007669"/>
    <property type="project" value="UniProtKB-SubCell"/>
</dbReference>
<organism evidence="8 9">
    <name type="scientific">Flavobacterium succinicans</name>
    <dbReference type="NCBI Taxonomy" id="29536"/>
    <lineage>
        <taxon>Bacteria</taxon>
        <taxon>Pseudomonadati</taxon>
        <taxon>Bacteroidota</taxon>
        <taxon>Flavobacteriia</taxon>
        <taxon>Flavobacteriales</taxon>
        <taxon>Flavobacteriaceae</taxon>
        <taxon>Flavobacterium</taxon>
    </lineage>
</organism>
<feature type="active site" evidence="5 6">
    <location>
        <position position="135"/>
    </location>
</feature>
<dbReference type="UniPathway" id="UPA00068">
    <property type="reaction ID" value="UER00108"/>
</dbReference>
<comment type="function">
    <text evidence="5">Catalyzes the NADPH-dependent reduction of N-acetyl-5-glutamyl phosphate to yield N-acetyl-L-glutamate 5-semialdehyde.</text>
</comment>
<evidence type="ECO:0000256" key="6">
    <source>
        <dbReference type="PROSITE-ProRule" id="PRU10010"/>
    </source>
</evidence>
<protein>
    <recommendedName>
        <fullName evidence="5">N-acetyl-gamma-glutamyl-phosphate reductase</fullName>
        <shortName evidence="5">AGPR</shortName>
        <ecNumber evidence="5">1.2.1.38</ecNumber>
    </recommendedName>
    <alternativeName>
        <fullName evidence="5">N-acetyl-glutamate semialdehyde dehydrogenase</fullName>
        <shortName evidence="5">NAGSA dehydrogenase</shortName>
    </alternativeName>
</protein>
<dbReference type="SMART" id="SM00859">
    <property type="entry name" value="Semialdhyde_dh"/>
    <property type="match status" value="1"/>
</dbReference>
<dbReference type="CDD" id="cd17895">
    <property type="entry name" value="AGPR_1_N"/>
    <property type="match status" value="1"/>
</dbReference>
<dbReference type="AlphaFoldDB" id="A0A1I4WYS9"/>
<evidence type="ECO:0000256" key="1">
    <source>
        <dbReference type="ARBA" id="ARBA00022571"/>
    </source>
</evidence>
<dbReference type="InterPro" id="IPR050085">
    <property type="entry name" value="AGPR"/>
</dbReference>
<evidence type="ECO:0000259" key="7">
    <source>
        <dbReference type="SMART" id="SM00859"/>
    </source>
</evidence>
<dbReference type="SUPFAM" id="SSF55347">
    <property type="entry name" value="Glyceraldehyde-3-phosphate dehydrogenase-like, C-terminal domain"/>
    <property type="match status" value="1"/>
</dbReference>
<dbReference type="InterPro" id="IPR000706">
    <property type="entry name" value="AGPR_type-1"/>
</dbReference>
<dbReference type="GO" id="GO:0006526">
    <property type="term" value="P:L-arginine biosynthetic process"/>
    <property type="evidence" value="ECO:0007669"/>
    <property type="project" value="UniProtKB-UniRule"/>
</dbReference>
<evidence type="ECO:0000313" key="9">
    <source>
        <dbReference type="Proteomes" id="UP000182961"/>
    </source>
</evidence>
<comment type="similarity">
    <text evidence="5">Belongs to the NAGSA dehydrogenase family. Type 1 subfamily.</text>
</comment>
<dbReference type="Pfam" id="PF22698">
    <property type="entry name" value="Semialdhyde_dhC_1"/>
    <property type="match status" value="1"/>
</dbReference>
<reference evidence="9" key="1">
    <citation type="submission" date="2016-10" db="EMBL/GenBank/DDBJ databases">
        <authorList>
            <person name="Varghese N."/>
            <person name="Submissions S."/>
        </authorList>
    </citation>
    <scope>NUCLEOTIDE SEQUENCE [LARGE SCALE GENOMIC DNA]</scope>
    <source>
        <strain evidence="9">DSM 4002</strain>
    </source>
</reference>
<dbReference type="InterPro" id="IPR036291">
    <property type="entry name" value="NAD(P)-bd_dom_sf"/>
</dbReference>
<dbReference type="GO" id="GO:0070401">
    <property type="term" value="F:NADP+ binding"/>
    <property type="evidence" value="ECO:0007669"/>
    <property type="project" value="InterPro"/>
</dbReference>
<dbReference type="GO" id="GO:0003942">
    <property type="term" value="F:N-acetyl-gamma-glutamyl-phosphate reductase activity"/>
    <property type="evidence" value="ECO:0007669"/>
    <property type="project" value="UniProtKB-UniRule"/>
</dbReference>
<dbReference type="Gene3D" id="3.30.360.10">
    <property type="entry name" value="Dihydrodipicolinate Reductase, domain 2"/>
    <property type="match status" value="1"/>
</dbReference>
<keyword evidence="5" id="KW-0963">Cytoplasm</keyword>
<evidence type="ECO:0000256" key="3">
    <source>
        <dbReference type="ARBA" id="ARBA00022857"/>
    </source>
</evidence>
<keyword evidence="2 5" id="KW-0028">Amino-acid biosynthesis</keyword>
<dbReference type="InterPro" id="IPR023013">
    <property type="entry name" value="AGPR_AS"/>
</dbReference>
<keyword evidence="9" id="KW-1185">Reference proteome</keyword>
<dbReference type="EMBL" id="FOUT01000007">
    <property type="protein sequence ID" value="SFN18286.1"/>
    <property type="molecule type" value="Genomic_DNA"/>
</dbReference>
<dbReference type="NCBIfam" id="TIGR01850">
    <property type="entry name" value="argC"/>
    <property type="match status" value="1"/>
</dbReference>
<dbReference type="InterPro" id="IPR000534">
    <property type="entry name" value="Semialdehyde_DH_NAD-bd"/>
</dbReference>
<evidence type="ECO:0000256" key="4">
    <source>
        <dbReference type="ARBA" id="ARBA00023002"/>
    </source>
</evidence>
<keyword evidence="4 5" id="KW-0560">Oxidoreductase</keyword>
<comment type="pathway">
    <text evidence="5">Amino-acid biosynthesis; L-arginine biosynthesis; N(2)-acetyl-L-ornithine from L-glutamate: step 3/4.</text>
</comment>
<accession>A0A1I4WYS9</accession>
<dbReference type="GO" id="GO:0051287">
    <property type="term" value="F:NAD binding"/>
    <property type="evidence" value="ECO:0007669"/>
    <property type="project" value="InterPro"/>
</dbReference>
<dbReference type="PROSITE" id="PS01224">
    <property type="entry name" value="ARGC"/>
    <property type="match status" value="1"/>
</dbReference>
<keyword evidence="3 5" id="KW-0521">NADP</keyword>
<dbReference type="InterPro" id="IPR058924">
    <property type="entry name" value="AGPR_dimerisation_dom"/>
</dbReference>
<comment type="subcellular location">
    <subcellularLocation>
        <location evidence="5">Cytoplasm</location>
    </subcellularLocation>
</comment>
<dbReference type="Gene3D" id="3.40.50.720">
    <property type="entry name" value="NAD(P)-binding Rossmann-like Domain"/>
    <property type="match status" value="1"/>
</dbReference>
<dbReference type="HAMAP" id="MF_00150">
    <property type="entry name" value="ArgC_type1"/>
    <property type="match status" value="1"/>
</dbReference>
<dbReference type="RefSeq" id="WP_024980768.1">
    <property type="nucleotide sequence ID" value="NZ_CBCRUM010000022.1"/>
</dbReference>
<dbReference type="PANTHER" id="PTHR32338:SF10">
    <property type="entry name" value="N-ACETYL-GAMMA-GLUTAMYL-PHOSPHATE REDUCTASE, CHLOROPLASTIC-RELATED"/>
    <property type="match status" value="1"/>
</dbReference>
<dbReference type="CDD" id="cd23934">
    <property type="entry name" value="AGPR_1_C"/>
    <property type="match status" value="1"/>
</dbReference>
<dbReference type="Pfam" id="PF01118">
    <property type="entry name" value="Semialdhyde_dh"/>
    <property type="match status" value="1"/>
</dbReference>
<keyword evidence="1 5" id="KW-0055">Arginine biosynthesis</keyword>
<dbReference type="PANTHER" id="PTHR32338">
    <property type="entry name" value="N-ACETYL-GAMMA-GLUTAMYL-PHOSPHATE REDUCTASE, CHLOROPLASTIC-RELATED-RELATED"/>
    <property type="match status" value="1"/>
</dbReference>
<dbReference type="EC" id="1.2.1.38" evidence="5"/>
<name>A0A1I4WYS9_9FLAO</name>
<dbReference type="Proteomes" id="UP000182961">
    <property type="component" value="Unassembled WGS sequence"/>
</dbReference>